<reference evidence="8 9" key="1">
    <citation type="submission" date="2014-06" db="EMBL/GenBank/DDBJ databases">
        <title>The genome of the endonuclear symbiont Nucleicultrix amoebiphila.</title>
        <authorList>
            <person name="Schulz F."/>
            <person name="Horn M."/>
        </authorList>
    </citation>
    <scope>NUCLEOTIDE SEQUENCE [LARGE SCALE GENOMIC DNA]</scope>
    <source>
        <strain evidence="8 9">FS5</strain>
    </source>
</reference>
<keyword evidence="4 7" id="KW-0808">Transferase</keyword>
<gene>
    <name evidence="7" type="primary">trmB</name>
    <name evidence="8" type="ORF">GQ61_03250</name>
</gene>
<dbReference type="Proteomes" id="UP000237351">
    <property type="component" value="Chromosome"/>
</dbReference>
<dbReference type="OrthoDB" id="9802090at2"/>
<dbReference type="SUPFAM" id="SSF53335">
    <property type="entry name" value="S-adenosyl-L-methionine-dependent methyltransferases"/>
    <property type="match status" value="1"/>
</dbReference>
<feature type="binding site" evidence="7">
    <location>
        <position position="85"/>
    </location>
    <ligand>
        <name>S-adenosyl-L-methionine</name>
        <dbReference type="ChEBI" id="CHEBI:59789"/>
    </ligand>
</feature>
<evidence type="ECO:0000313" key="9">
    <source>
        <dbReference type="Proteomes" id="UP000237351"/>
    </source>
</evidence>
<dbReference type="InterPro" id="IPR003358">
    <property type="entry name" value="tRNA_(Gua-N-7)_MeTrfase_Trmb"/>
</dbReference>
<protein>
    <recommendedName>
        <fullName evidence="7">tRNA (guanine-N(7)-)-methyltransferase</fullName>
        <ecNumber evidence="7">2.1.1.33</ecNumber>
    </recommendedName>
    <alternativeName>
        <fullName evidence="7">tRNA (guanine(46)-N(7))-methyltransferase</fullName>
    </alternativeName>
    <alternativeName>
        <fullName evidence="7">tRNA(m7G46)-methyltransferase</fullName>
    </alternativeName>
</protein>
<feature type="binding site" evidence="7">
    <location>
        <begin position="204"/>
        <end position="207"/>
    </location>
    <ligand>
        <name>substrate</name>
    </ligand>
</feature>
<evidence type="ECO:0000256" key="4">
    <source>
        <dbReference type="ARBA" id="ARBA00022679"/>
    </source>
</evidence>
<feature type="binding site" evidence="7">
    <location>
        <position position="170"/>
    </location>
    <ligand>
        <name>substrate</name>
    </ligand>
</feature>
<dbReference type="GO" id="GO:0043527">
    <property type="term" value="C:tRNA methyltransferase complex"/>
    <property type="evidence" value="ECO:0007669"/>
    <property type="project" value="TreeGrafter"/>
</dbReference>
<comment type="pathway">
    <text evidence="7">tRNA modification; N(7)-methylguanine-tRNA biosynthesis.</text>
</comment>
<evidence type="ECO:0000256" key="7">
    <source>
        <dbReference type="HAMAP-Rule" id="MF_01057"/>
    </source>
</evidence>
<evidence type="ECO:0000256" key="2">
    <source>
        <dbReference type="ARBA" id="ARBA00003015"/>
    </source>
</evidence>
<dbReference type="AlphaFoldDB" id="A0A1W6N402"/>
<evidence type="ECO:0000313" key="8">
    <source>
        <dbReference type="EMBL" id="ARN84501.1"/>
    </source>
</evidence>
<evidence type="ECO:0000256" key="3">
    <source>
        <dbReference type="ARBA" id="ARBA00022603"/>
    </source>
</evidence>
<keyword evidence="5 7" id="KW-0949">S-adenosyl-L-methionine</keyword>
<dbReference type="PANTHER" id="PTHR23417">
    <property type="entry name" value="3-DEOXY-D-MANNO-OCTULOSONIC-ACID TRANSFERASE/TRNA GUANINE-N 7 - -METHYLTRANSFERASE"/>
    <property type="match status" value="1"/>
</dbReference>
<dbReference type="NCBIfam" id="TIGR00091">
    <property type="entry name" value="tRNA (guanosine(46)-N7)-methyltransferase TrmB"/>
    <property type="match status" value="1"/>
</dbReference>
<dbReference type="STRING" id="1414854.GQ61_03250"/>
<dbReference type="UniPathway" id="UPA00989"/>
<feature type="binding site" evidence="7">
    <location>
        <position position="138"/>
    </location>
    <ligand>
        <name>substrate</name>
    </ligand>
</feature>
<dbReference type="PROSITE" id="PS51625">
    <property type="entry name" value="SAM_MT_TRMB"/>
    <property type="match status" value="1"/>
</dbReference>
<dbReference type="Gene3D" id="3.40.50.150">
    <property type="entry name" value="Vaccinia Virus protein VP39"/>
    <property type="match status" value="1"/>
</dbReference>
<dbReference type="PANTHER" id="PTHR23417:SF14">
    <property type="entry name" value="PENTACOTRIPEPTIDE-REPEAT REGION OF PRORP DOMAIN-CONTAINING PROTEIN"/>
    <property type="match status" value="1"/>
</dbReference>
<dbReference type="RefSeq" id="WP_085783915.1">
    <property type="nucleotide sequence ID" value="NZ_CP008743.1"/>
</dbReference>
<comment type="similarity">
    <text evidence="7">Belongs to the class I-like SAM-binding methyltransferase superfamily. TrmB family.</text>
</comment>
<proteinExistence type="inferred from homology"/>
<keyword evidence="9" id="KW-1185">Reference proteome</keyword>
<dbReference type="GO" id="GO:0008176">
    <property type="term" value="F:tRNA (guanine(46)-N7)-methyltransferase activity"/>
    <property type="evidence" value="ECO:0007669"/>
    <property type="project" value="UniProtKB-UniRule"/>
</dbReference>
<sequence length="226" mass="26621">MENTFKEKFYGRRKGRTLSTGQLDLLQSALEKNAIHLPIDSKFLNIQELFQQPYDHYNLEIGFGSGEHLITQAKNNPSTGFIGVEVFLNGLVNCVQQMHAFRLNNIRLYPDDVRPLLRGISDESLDQIFILFPDPWPKARHHKRRLINPENLKIFARLLKLGGKLRIASDDVSYLEWIEDIFQKQHDFLLIKRYTKRPPDWPSTRYEQKALKKGRVCHYFIFQRLP</sequence>
<evidence type="ECO:0000256" key="1">
    <source>
        <dbReference type="ARBA" id="ARBA00000142"/>
    </source>
</evidence>
<comment type="function">
    <text evidence="2 7">Catalyzes the formation of N(7)-methylguanine at position 46 (m7G46) in tRNA.</text>
</comment>
<feature type="binding site" evidence="7">
    <location>
        <position position="112"/>
    </location>
    <ligand>
        <name>S-adenosyl-L-methionine</name>
        <dbReference type="ChEBI" id="CHEBI:59789"/>
    </ligand>
</feature>
<dbReference type="InterPro" id="IPR055361">
    <property type="entry name" value="tRNA_methyltr_TrmB_bact"/>
</dbReference>
<dbReference type="KEGG" id="naf:GQ61_03250"/>
<dbReference type="InterPro" id="IPR029063">
    <property type="entry name" value="SAM-dependent_MTases_sf"/>
</dbReference>
<dbReference type="Pfam" id="PF02390">
    <property type="entry name" value="Methyltransf_4"/>
    <property type="match status" value="1"/>
</dbReference>
<evidence type="ECO:0000256" key="5">
    <source>
        <dbReference type="ARBA" id="ARBA00022691"/>
    </source>
</evidence>
<comment type="catalytic activity">
    <reaction evidence="1 7">
        <text>guanosine(46) in tRNA + S-adenosyl-L-methionine = N(7)-methylguanosine(46) in tRNA + S-adenosyl-L-homocysteine</text>
        <dbReference type="Rhea" id="RHEA:42708"/>
        <dbReference type="Rhea" id="RHEA-COMP:10188"/>
        <dbReference type="Rhea" id="RHEA-COMP:10189"/>
        <dbReference type="ChEBI" id="CHEBI:57856"/>
        <dbReference type="ChEBI" id="CHEBI:59789"/>
        <dbReference type="ChEBI" id="CHEBI:74269"/>
        <dbReference type="ChEBI" id="CHEBI:74480"/>
        <dbReference type="EC" id="2.1.1.33"/>
    </reaction>
</comment>
<accession>A0A1W6N402</accession>
<feature type="binding site" evidence="7">
    <location>
        <position position="134"/>
    </location>
    <ligand>
        <name>S-adenosyl-L-methionine</name>
        <dbReference type="ChEBI" id="CHEBI:59789"/>
    </ligand>
</feature>
<dbReference type="EC" id="2.1.1.33" evidence="7"/>
<name>A0A1W6N402_9PROT</name>
<keyword evidence="3 7" id="KW-0489">Methyltransferase</keyword>
<comment type="caution">
    <text evidence="7">Lacks conserved residue(s) required for the propagation of feature annotation.</text>
</comment>
<feature type="binding site" evidence="7">
    <location>
        <position position="60"/>
    </location>
    <ligand>
        <name>S-adenosyl-L-methionine</name>
        <dbReference type="ChEBI" id="CHEBI:59789"/>
    </ligand>
</feature>
<evidence type="ECO:0000256" key="6">
    <source>
        <dbReference type="ARBA" id="ARBA00022694"/>
    </source>
</evidence>
<dbReference type="HAMAP" id="MF_01057">
    <property type="entry name" value="tRNA_methyltr_TrmB"/>
    <property type="match status" value="1"/>
</dbReference>
<organism evidence="8 9">
    <name type="scientific">Candidatus Nucleicultrix amoebiphila FS5</name>
    <dbReference type="NCBI Taxonomy" id="1414854"/>
    <lineage>
        <taxon>Bacteria</taxon>
        <taxon>Pseudomonadati</taxon>
        <taxon>Pseudomonadota</taxon>
        <taxon>Alphaproteobacteria</taxon>
        <taxon>Holosporales</taxon>
        <taxon>Candidatus Nucleicultricaceae</taxon>
        <taxon>Candidatus Nucleicultrix</taxon>
    </lineage>
</organism>
<keyword evidence="6 7" id="KW-0819">tRNA processing</keyword>
<dbReference type="EMBL" id="CP008743">
    <property type="protein sequence ID" value="ARN84501.1"/>
    <property type="molecule type" value="Genomic_DNA"/>
</dbReference>